<name>K1V8S2_9ZZZZ</name>
<dbReference type="InterPro" id="IPR035952">
    <property type="entry name" value="Rhomboid-like_sf"/>
</dbReference>
<dbReference type="Pfam" id="PF01694">
    <property type="entry name" value="Rhomboid"/>
    <property type="match status" value="1"/>
</dbReference>
<feature type="transmembrane region" description="Helical" evidence="5">
    <location>
        <begin position="132"/>
        <end position="165"/>
    </location>
</feature>
<feature type="non-terminal residue" evidence="7">
    <location>
        <position position="1"/>
    </location>
</feature>
<gene>
    <name evidence="7" type="ORF">LEA_01446</name>
</gene>
<reference evidence="7" key="1">
    <citation type="journal article" date="2013" name="Environ. Microbiol.">
        <title>Microbiota from the distal guts of lean and obese adolescents exhibit partial functional redundancy besides clear differences in community structure.</title>
        <authorList>
            <person name="Ferrer M."/>
            <person name="Ruiz A."/>
            <person name="Lanza F."/>
            <person name="Haange S.B."/>
            <person name="Oberbach A."/>
            <person name="Till H."/>
            <person name="Bargiela R."/>
            <person name="Campoy C."/>
            <person name="Segura M.T."/>
            <person name="Richter M."/>
            <person name="von Bergen M."/>
            <person name="Seifert J."/>
            <person name="Suarez A."/>
        </authorList>
    </citation>
    <scope>NUCLEOTIDE SEQUENCE</scope>
</reference>
<dbReference type="InterPro" id="IPR022764">
    <property type="entry name" value="Peptidase_S54_rhomboid_dom"/>
</dbReference>
<dbReference type="GO" id="GO:0004252">
    <property type="term" value="F:serine-type endopeptidase activity"/>
    <property type="evidence" value="ECO:0007669"/>
    <property type="project" value="InterPro"/>
</dbReference>
<dbReference type="Gene3D" id="1.20.1540.10">
    <property type="entry name" value="Rhomboid-like"/>
    <property type="match status" value="1"/>
</dbReference>
<dbReference type="EMBL" id="AJWY01001004">
    <property type="protein sequence ID" value="EKC80376.1"/>
    <property type="molecule type" value="Genomic_DNA"/>
</dbReference>
<organism evidence="7">
    <name type="scientific">human gut metagenome</name>
    <dbReference type="NCBI Taxonomy" id="408170"/>
    <lineage>
        <taxon>unclassified sequences</taxon>
        <taxon>metagenomes</taxon>
        <taxon>organismal metagenomes</taxon>
    </lineage>
</organism>
<comment type="subcellular location">
    <subcellularLocation>
        <location evidence="1">Membrane</location>
        <topology evidence="1">Multi-pass membrane protein</topology>
    </subcellularLocation>
</comment>
<feature type="transmembrane region" description="Helical" evidence="5">
    <location>
        <begin position="50"/>
        <end position="76"/>
    </location>
</feature>
<feature type="transmembrane region" description="Helical" evidence="5">
    <location>
        <begin position="172"/>
        <end position="195"/>
    </location>
</feature>
<dbReference type="GO" id="GO:0016020">
    <property type="term" value="C:membrane"/>
    <property type="evidence" value="ECO:0007669"/>
    <property type="project" value="UniProtKB-SubCell"/>
</dbReference>
<comment type="caution">
    <text evidence="7">The sequence shown here is derived from an EMBL/GenBank/DDBJ whole genome shotgun (WGS) entry which is preliminary data.</text>
</comment>
<feature type="transmembrane region" description="Helical" evidence="5">
    <location>
        <begin position="207"/>
        <end position="227"/>
    </location>
</feature>
<evidence type="ECO:0000256" key="4">
    <source>
        <dbReference type="ARBA" id="ARBA00023136"/>
    </source>
</evidence>
<keyword evidence="4 5" id="KW-0472">Membrane</keyword>
<protein>
    <recommendedName>
        <fullName evidence="6">Peptidase S54 rhomboid domain-containing protein</fullName>
    </recommendedName>
</protein>
<feature type="domain" description="Peptidase S54 rhomboid" evidence="6">
    <location>
        <begin position="86"/>
        <end position="216"/>
    </location>
</feature>
<evidence type="ECO:0000256" key="3">
    <source>
        <dbReference type="ARBA" id="ARBA00022989"/>
    </source>
</evidence>
<evidence type="ECO:0000256" key="1">
    <source>
        <dbReference type="ARBA" id="ARBA00004141"/>
    </source>
</evidence>
<feature type="transmembrane region" description="Helical" evidence="5">
    <location>
        <begin position="88"/>
        <end position="112"/>
    </location>
</feature>
<dbReference type="AlphaFoldDB" id="K1V8S2"/>
<dbReference type="SUPFAM" id="SSF144091">
    <property type="entry name" value="Rhomboid-like"/>
    <property type="match status" value="1"/>
</dbReference>
<evidence type="ECO:0000256" key="5">
    <source>
        <dbReference type="SAM" id="Phobius"/>
    </source>
</evidence>
<proteinExistence type="predicted"/>
<keyword evidence="2 5" id="KW-0812">Transmembrane</keyword>
<sequence length="247" mass="28386">TQFTALTVHYGCGKLCRTGRKMLNFQQTGGLMRWIDKLERRWGRYGIPNLMNIILVGQLIAWVIVMVINQNFYYAITLNRTSLMSGQIWRVVTFLFVPPLSTGIQLLLTLYFRWWVGNSLQRAWGDFRFMMYILVGMVGALVACLITGSAGASGIFLSLFFAYAWMWPEQQVLLFFILPIKMKWMGIAAAAMWVLEFLTGNFASRVSLLFGIAGFLAFFGGEMFTTAKDAIVSYKRRKDWEKKINRK</sequence>
<evidence type="ECO:0000256" key="2">
    <source>
        <dbReference type="ARBA" id="ARBA00022692"/>
    </source>
</evidence>
<evidence type="ECO:0000259" key="6">
    <source>
        <dbReference type="Pfam" id="PF01694"/>
    </source>
</evidence>
<accession>K1V8S2</accession>
<keyword evidence="3 5" id="KW-1133">Transmembrane helix</keyword>
<evidence type="ECO:0000313" key="7">
    <source>
        <dbReference type="EMBL" id="EKC80376.1"/>
    </source>
</evidence>